<evidence type="ECO:0000259" key="20">
    <source>
        <dbReference type="Pfam" id="PF18198"/>
    </source>
</evidence>
<feature type="domain" description="Dynein heavy chain AAA lid" evidence="20">
    <location>
        <begin position="1759"/>
        <end position="1870"/>
    </location>
</feature>
<keyword evidence="8" id="KW-0243">Dynein</keyword>
<dbReference type="InterPro" id="IPR026983">
    <property type="entry name" value="DHC"/>
</dbReference>
<dbReference type="GO" id="GO:0005874">
    <property type="term" value="C:microtubule"/>
    <property type="evidence" value="ECO:0007669"/>
    <property type="project" value="UniProtKB-KW"/>
</dbReference>
<dbReference type="FunFam" id="1.10.8.720:FF:000002">
    <property type="entry name" value="Dynein heavy chain 9, axonemal"/>
    <property type="match status" value="1"/>
</dbReference>
<dbReference type="InterPro" id="IPR041466">
    <property type="entry name" value="Dynein_AAA5_ext"/>
</dbReference>
<keyword evidence="10" id="KW-0969">Cilium</keyword>
<evidence type="ECO:0000256" key="3">
    <source>
        <dbReference type="ARBA" id="ARBA00022490"/>
    </source>
</evidence>
<gene>
    <name evidence="21" type="ORF">OS493_003214</name>
</gene>
<evidence type="ECO:0000259" key="19">
    <source>
        <dbReference type="Pfam" id="PF17857"/>
    </source>
</evidence>
<dbReference type="EMBL" id="MU827778">
    <property type="protein sequence ID" value="KAJ7340466.1"/>
    <property type="molecule type" value="Genomic_DNA"/>
</dbReference>
<evidence type="ECO:0000256" key="8">
    <source>
        <dbReference type="ARBA" id="ARBA00023017"/>
    </source>
</evidence>
<keyword evidence="3" id="KW-0963">Cytoplasm</keyword>
<organism evidence="21 22">
    <name type="scientific">Desmophyllum pertusum</name>
    <dbReference type="NCBI Taxonomy" id="174260"/>
    <lineage>
        <taxon>Eukaryota</taxon>
        <taxon>Metazoa</taxon>
        <taxon>Cnidaria</taxon>
        <taxon>Anthozoa</taxon>
        <taxon>Hexacorallia</taxon>
        <taxon>Scleractinia</taxon>
        <taxon>Caryophylliina</taxon>
        <taxon>Caryophylliidae</taxon>
        <taxon>Desmophyllum</taxon>
    </lineage>
</organism>
<dbReference type="SUPFAM" id="SSF52540">
    <property type="entry name" value="P-loop containing nucleoside triphosphate hydrolases"/>
    <property type="match status" value="3"/>
</dbReference>
<dbReference type="InterPro" id="IPR004273">
    <property type="entry name" value="Dynein_heavy_D6_P-loop"/>
</dbReference>
<evidence type="ECO:0000259" key="15">
    <source>
        <dbReference type="Pfam" id="PF03028"/>
    </source>
</evidence>
<feature type="domain" description="Dynein heavy chain ATP-binding dynein motor region" evidence="17">
    <location>
        <begin position="1149"/>
        <end position="1366"/>
    </location>
</feature>
<dbReference type="Pfam" id="PF18198">
    <property type="entry name" value="AAA_lid_11"/>
    <property type="match status" value="1"/>
</dbReference>
<keyword evidence="12" id="KW-0206">Cytoskeleton</keyword>
<feature type="domain" description="Dynein heavy chain 3 AAA+ lid" evidence="19">
    <location>
        <begin position="420"/>
        <end position="518"/>
    </location>
</feature>
<dbReference type="GO" id="GO:0045505">
    <property type="term" value="F:dynein intermediate chain binding"/>
    <property type="evidence" value="ECO:0007669"/>
    <property type="project" value="InterPro"/>
</dbReference>
<evidence type="ECO:0000256" key="12">
    <source>
        <dbReference type="ARBA" id="ARBA00023212"/>
    </source>
</evidence>
<dbReference type="InterPro" id="IPR035706">
    <property type="entry name" value="AAA_9"/>
</dbReference>
<evidence type="ECO:0000256" key="14">
    <source>
        <dbReference type="SAM" id="Coils"/>
    </source>
</evidence>
<dbReference type="Pfam" id="PF17857">
    <property type="entry name" value="AAA_lid_1"/>
    <property type="match status" value="1"/>
</dbReference>
<comment type="caution">
    <text evidence="21">The sequence shown here is derived from an EMBL/GenBank/DDBJ whole genome shotgun (WGS) entry which is preliminary data.</text>
</comment>
<accession>A0A9W9YH38</accession>
<feature type="domain" description="Dynein heavy chain AAA 5 extension" evidence="18">
    <location>
        <begin position="133"/>
        <end position="203"/>
    </location>
</feature>
<dbReference type="GO" id="GO:0007018">
    <property type="term" value="P:microtubule-based movement"/>
    <property type="evidence" value="ECO:0007669"/>
    <property type="project" value="InterPro"/>
</dbReference>
<evidence type="ECO:0000256" key="1">
    <source>
        <dbReference type="ARBA" id="ARBA00004430"/>
    </source>
</evidence>
<keyword evidence="6" id="KW-0547">Nucleotide-binding</keyword>
<dbReference type="GO" id="GO:0005524">
    <property type="term" value="F:ATP binding"/>
    <property type="evidence" value="ECO:0007669"/>
    <property type="project" value="UniProtKB-KW"/>
</dbReference>
<dbReference type="Proteomes" id="UP001163046">
    <property type="component" value="Unassembled WGS sequence"/>
</dbReference>
<feature type="domain" description="Dynein heavy chain region D6 P-loop" evidence="15">
    <location>
        <begin position="1608"/>
        <end position="1727"/>
    </location>
</feature>
<proteinExistence type="inferred from homology"/>
<dbReference type="Gene3D" id="1.10.8.720">
    <property type="entry name" value="Region D6 of dynein motor"/>
    <property type="match status" value="1"/>
</dbReference>
<evidence type="ECO:0000313" key="21">
    <source>
        <dbReference type="EMBL" id="KAJ7340466.1"/>
    </source>
</evidence>
<dbReference type="GO" id="GO:0031514">
    <property type="term" value="C:motile cilium"/>
    <property type="evidence" value="ECO:0007669"/>
    <property type="project" value="UniProtKB-ARBA"/>
</dbReference>
<dbReference type="Gene3D" id="1.10.472.130">
    <property type="match status" value="1"/>
</dbReference>
<evidence type="ECO:0000256" key="11">
    <source>
        <dbReference type="ARBA" id="ARBA00023175"/>
    </source>
</evidence>
<dbReference type="FunFam" id="3.40.50.300:FF:000411">
    <property type="entry name" value="dynein heavy chain 17, axonemal"/>
    <property type="match status" value="1"/>
</dbReference>
<feature type="domain" description="Dynein heavy chain coiled coil stalk" evidence="16">
    <location>
        <begin position="812"/>
        <end position="1084"/>
    </location>
</feature>
<keyword evidence="22" id="KW-1185">Reference proteome</keyword>
<evidence type="ECO:0008006" key="23">
    <source>
        <dbReference type="Google" id="ProtNLM"/>
    </source>
</evidence>
<dbReference type="FunFam" id="3.40.50.300:FF:000049">
    <property type="entry name" value="Dynein, axonemal, heavy chain 5"/>
    <property type="match status" value="1"/>
</dbReference>
<dbReference type="FunFam" id="1.10.8.1220:FF:000001">
    <property type="entry name" value="Dynein axonemal heavy chain 5"/>
    <property type="match status" value="1"/>
</dbReference>
<dbReference type="Pfam" id="PF17852">
    <property type="entry name" value="Dynein_AAA_lid"/>
    <property type="match status" value="1"/>
</dbReference>
<dbReference type="PANTHER" id="PTHR45703:SF8">
    <property type="entry name" value="DYNEINS HEAVY CHAIN"/>
    <property type="match status" value="1"/>
</dbReference>
<evidence type="ECO:0000256" key="10">
    <source>
        <dbReference type="ARBA" id="ARBA00023069"/>
    </source>
</evidence>
<dbReference type="Pfam" id="PF12781">
    <property type="entry name" value="AAA_9"/>
    <property type="match status" value="1"/>
</dbReference>
<dbReference type="Gene3D" id="6.10.140.1060">
    <property type="match status" value="1"/>
</dbReference>
<dbReference type="GO" id="GO:0030286">
    <property type="term" value="C:dynein complex"/>
    <property type="evidence" value="ECO:0007669"/>
    <property type="project" value="UniProtKB-KW"/>
</dbReference>
<feature type="coiled-coil region" evidence="14">
    <location>
        <begin position="1022"/>
        <end position="1070"/>
    </location>
</feature>
<dbReference type="Pfam" id="PF12775">
    <property type="entry name" value="AAA_7"/>
    <property type="match status" value="1"/>
</dbReference>
<evidence type="ECO:0000256" key="2">
    <source>
        <dbReference type="ARBA" id="ARBA00008887"/>
    </source>
</evidence>
<dbReference type="GO" id="GO:0008569">
    <property type="term" value="F:minus-end-directed microtubule motor activity"/>
    <property type="evidence" value="ECO:0007669"/>
    <property type="project" value="InterPro"/>
</dbReference>
<keyword evidence="4" id="KW-0493">Microtubule</keyword>
<dbReference type="GO" id="GO:0051959">
    <property type="term" value="F:dynein light intermediate chain binding"/>
    <property type="evidence" value="ECO:0007669"/>
    <property type="project" value="InterPro"/>
</dbReference>
<keyword evidence="11" id="KW-0505">Motor protein</keyword>
<comment type="subcellular location">
    <subcellularLocation>
        <location evidence="1">Cytoplasm</location>
        <location evidence="1">Cytoskeleton</location>
        <location evidence="1">Cilium axoneme</location>
    </subcellularLocation>
</comment>
<dbReference type="InterPro" id="IPR027417">
    <property type="entry name" value="P-loop_NTPase"/>
</dbReference>
<dbReference type="Gene3D" id="3.40.50.300">
    <property type="entry name" value="P-loop containing nucleotide triphosphate hydrolases"/>
    <property type="match status" value="4"/>
</dbReference>
<protein>
    <recommendedName>
        <fullName evidence="23">Dynein beta chain, ciliary</fullName>
    </recommendedName>
</protein>
<keyword evidence="13" id="KW-0966">Cell projection</keyword>
<evidence type="ECO:0000259" key="18">
    <source>
        <dbReference type="Pfam" id="PF17852"/>
    </source>
</evidence>
<dbReference type="PANTHER" id="PTHR45703">
    <property type="entry name" value="DYNEIN HEAVY CHAIN"/>
    <property type="match status" value="1"/>
</dbReference>
<feature type="domain" description="Dynein heavy chain coiled coil stalk" evidence="16">
    <location>
        <begin position="1085"/>
        <end position="1122"/>
    </location>
</feature>
<dbReference type="FunFam" id="3.40.50.300:FF:002141">
    <property type="entry name" value="Dynein heavy chain"/>
    <property type="match status" value="1"/>
</dbReference>
<dbReference type="FunFam" id="1.20.920.20:FF:000003">
    <property type="entry name" value="Dynein axonemal heavy chain 17"/>
    <property type="match status" value="1"/>
</dbReference>
<evidence type="ECO:0000256" key="4">
    <source>
        <dbReference type="ARBA" id="ARBA00022701"/>
    </source>
</evidence>
<dbReference type="Pfam" id="PF03028">
    <property type="entry name" value="Dynein_heavy"/>
    <property type="match status" value="1"/>
</dbReference>
<dbReference type="InterPro" id="IPR024743">
    <property type="entry name" value="Dynein_HC_stalk"/>
</dbReference>
<dbReference type="OrthoDB" id="10251809at2759"/>
<dbReference type="FunFam" id="1.20.920.30:FF:000003">
    <property type="entry name" value="Dynein axonemal heavy chain 17"/>
    <property type="match status" value="1"/>
</dbReference>
<keyword evidence="9 14" id="KW-0175">Coiled coil</keyword>
<keyword evidence="5" id="KW-0677">Repeat</keyword>
<reference evidence="21" key="1">
    <citation type="submission" date="2023-01" db="EMBL/GenBank/DDBJ databases">
        <title>Genome assembly of the deep-sea coral Lophelia pertusa.</title>
        <authorList>
            <person name="Herrera S."/>
            <person name="Cordes E."/>
        </authorList>
    </citation>
    <scope>NUCLEOTIDE SEQUENCE</scope>
    <source>
        <strain evidence="21">USNM1676648</strain>
        <tissue evidence="21">Polyp</tissue>
    </source>
</reference>
<dbReference type="InterPro" id="IPR041658">
    <property type="entry name" value="AAA_lid_11"/>
</dbReference>
<dbReference type="GO" id="GO:0005930">
    <property type="term" value="C:axoneme"/>
    <property type="evidence" value="ECO:0007669"/>
    <property type="project" value="UniProtKB-SubCell"/>
</dbReference>
<dbReference type="InterPro" id="IPR041589">
    <property type="entry name" value="DNAH3_AAA_lid_1"/>
</dbReference>
<dbReference type="Gene3D" id="1.20.920.20">
    <property type="match status" value="1"/>
</dbReference>
<dbReference type="Gene3D" id="1.20.920.30">
    <property type="match status" value="1"/>
</dbReference>
<dbReference type="Gene3D" id="1.10.8.1220">
    <property type="match status" value="1"/>
</dbReference>
<evidence type="ECO:0000256" key="6">
    <source>
        <dbReference type="ARBA" id="ARBA00022741"/>
    </source>
</evidence>
<sequence length="1899" mass="215393">MWGLSPLNTVMDDNKVLTLASNERVPLTPSMRLLFEIGHLKTATPATVSRAGILFLNYADVGWNPYVSSWIDTREVQSEKANLQILFDKYVPICPGHATRAFQENHARSGHHHGNHAVLSAGVSAEPTNTHLTVTRSCTSCNFVFAAVWAFGGAMFQDQLVDYRVEFSKWWVTEFKTIKFPSAGTVFDYYIDSETKKCAPWTEKVPKFELDSEMPLQAVLVHTQETIRVRYFMDLLMENRRPIMFVGSAGTGKTVFVGDKFAAMDPDNVMVTNVPFNYYTTSAMLQSVLDKPLEKKAGRNYGPPGTKKLIYFIDDMNMPMVDTYGTVQPHTLIRQHLDYHHWYDRTKLSLKEVHNCQYVACMNPTAGSFTINPRLQRHFAVFAISFPGLDALKTIYLSILNGHISAMSLPQAVQKNAEKLVDAALAMNSKVTSTFLPTAVKFHYVFNLRDLSNIFQGILFSTAECVKTPMDLVRLWMHECDRVYRDKLVEEKDTENYDRIQQDITKKIFEDFDEEALYAKPNMFCHFASGIGEPKYLAVQGWESLNKLLTEALENYNEVNAVMNLVLFDDAMQHVCRINRILESPRGNALLVGVGGSGKQSLARLAAFISALEVFQITLRKGYGIPDLKIDLANLCTKAGLKNIGTVFLLTDAQVPEESFLVLINDLLASGEIPGLFADDEVENIISGIRNEVKGAGLQDTRDNCWMFFIERVRRNLKVVLCFSPVGSTLRVRSRKFPAVTNCTAIDWFHEWPQEALVSVSKRFIDDVEQLEDEVKPSVAEFMSFVHTSVNEESQMYLANERRYNYTTPKSFLEQVDDLKAKLASQEVELKQKNEDADKLIEKVGVETEKVSKEKAIADEEEKKVQVIAKDVSEKQRSCETDLAKAEPALKAAQEALNTLNKNNLTELKSFGSPPSAVINVTSAVLVLLSPPNKIPKDRSWKQCKIMMAKVDQFLDQLVSYDKENIHESNLKAVQPYLDDPEFEPDFIRSKSGAASGICAWVVNIIMFYHVFCDVEPKRQALAGANAELAAAEEKLAKIKAKIHELDENLAELTASFEKATAEKLKCQQEAETTAMTIELANRLEKTLPGDVLLTTAFVSYVGCFTRKYRDNLMHEKWLPFLKGQSVPINITEDLDPLTLLTDNATVAQWNNENLPSDRMSTENATILTNCERWPLMIDPQLQGVKWIKTREGEELRVVRLGQKGYLDAIERAVANGDCVLIENMGENMDPVLDALIGRNTIKKGRYIKMGDKEVEYHPEFRLILHTKLANPHYKPEMQAQTTLINFTVTLEGLEDQLLADVVRKERPDLEETKANLTQQMNQFTIKIKELEDSLLARLSAAGGNFLGDYALVENLETTKRTAAEIEIKVAEGKTTEIKINEAREQYRPAAARSSLCYFILNDLNKINPIYQFSLKAFNVVFQKAIDKAEPAEEVKLRVNNLIDCITFSVFIYTTRGLFEKDKLIFTAQVAFQILLMKKEIVPHELEFLLRFPAVMNVTSPVDFLNNLCWGGIKALSNMEEFRNLDRDIEGSAKRWKKFVESECPEKEKFPQEWKNKSSLQKLCMMRALRPDRMTYAVSTFVEEKMGAKYVENRQVEFAKSYEESGPGTPIFFILSPGVDPLKDVEALGKKLGFTFDNKNFHNVSLGQGQEIVAEQGLDLAAKEGHWVILQNIHLVKKWLPTLEKKLEAYSEGSHENYRVYISAEPAGTPDAHSIPQGILESSIKITNEPPTGMQANLHQALDNFNQDTLEMCARENEFKSILFSLCYFHACVAERRKFGPQGWNRSYPFNTGDLTISVNVLYNYLEANAKVPWTDLRYLFGEIMYGGHITDDWDRRLCRTYLEEYMKPDMLEGEMNLAPGFPILQTRTTRHTTPTLMKRYPRRARTCTVCTLMLRSVS</sequence>
<evidence type="ECO:0000259" key="17">
    <source>
        <dbReference type="Pfam" id="PF12781"/>
    </source>
</evidence>
<dbReference type="Pfam" id="PF12777">
    <property type="entry name" value="MT"/>
    <property type="match status" value="2"/>
</dbReference>
<evidence type="ECO:0000256" key="5">
    <source>
        <dbReference type="ARBA" id="ARBA00022737"/>
    </source>
</evidence>
<dbReference type="InterPro" id="IPR042219">
    <property type="entry name" value="AAA_lid_11_sf"/>
</dbReference>
<name>A0A9W9YH38_9CNID</name>
<keyword evidence="7" id="KW-0067">ATP-binding</keyword>
<evidence type="ECO:0000313" key="22">
    <source>
        <dbReference type="Proteomes" id="UP001163046"/>
    </source>
</evidence>
<evidence type="ECO:0000256" key="9">
    <source>
        <dbReference type="ARBA" id="ARBA00023054"/>
    </source>
</evidence>
<feature type="coiled-coil region" evidence="14">
    <location>
        <begin position="816"/>
        <end position="843"/>
    </location>
</feature>
<feature type="coiled-coil region" evidence="14">
    <location>
        <begin position="1300"/>
        <end position="1334"/>
    </location>
</feature>
<evidence type="ECO:0000256" key="13">
    <source>
        <dbReference type="ARBA" id="ARBA00023273"/>
    </source>
</evidence>
<evidence type="ECO:0000256" key="7">
    <source>
        <dbReference type="ARBA" id="ARBA00022840"/>
    </source>
</evidence>
<comment type="similarity">
    <text evidence="2">Belongs to the dynein heavy chain family.</text>
</comment>
<evidence type="ECO:0000259" key="16">
    <source>
        <dbReference type="Pfam" id="PF12777"/>
    </source>
</evidence>